<gene>
    <name evidence="2" type="ORF">C7450_104119</name>
</gene>
<keyword evidence="1" id="KW-0732">Signal</keyword>
<keyword evidence="3" id="KW-1185">Reference proteome</keyword>
<comment type="caution">
    <text evidence="2">The sequence shown here is derived from an EMBL/GenBank/DDBJ whole genome shotgun (WGS) entry which is preliminary data.</text>
</comment>
<dbReference type="Proteomes" id="UP000248021">
    <property type="component" value="Unassembled WGS sequence"/>
</dbReference>
<dbReference type="InterPro" id="IPR035437">
    <property type="entry name" value="SNase_OB-fold_sf"/>
</dbReference>
<evidence type="ECO:0000256" key="1">
    <source>
        <dbReference type="SAM" id="SignalP"/>
    </source>
</evidence>
<dbReference type="AlphaFoldDB" id="A0A2V3UB18"/>
<feature type="signal peptide" evidence="1">
    <location>
        <begin position="1"/>
        <end position="25"/>
    </location>
</feature>
<evidence type="ECO:0000313" key="3">
    <source>
        <dbReference type="Proteomes" id="UP000248021"/>
    </source>
</evidence>
<protein>
    <recommendedName>
        <fullName evidence="4">Nuclease-like protein</fullName>
    </recommendedName>
</protein>
<sequence>MVAARTLAPLFAPAALALFATITLAVPETVGRERKSARANAACLQPEATDAGVVVSIGETGDLHLADGRLITQAGILLATPHAPLSAPHAQLGTLLGMELRFHVLQPAPDRWGRLSADILLPAPVARKDVEMGVDSGAEPAYTLAQWLVDHGMARAAPDASAMSLSRTCMTALLAREEKARAGRRGQWRDQAVLAADEPDAILAKAGDFAVVEGIIVSVRERERVTYLNFGSQWTRDFTVTIWKKNRAKLAAAGLRAVELEGRHVRVRGMVEAGRGPLIDVLTPEQIEVIGTE</sequence>
<dbReference type="SUPFAM" id="SSF50199">
    <property type="entry name" value="Staphylococcal nuclease"/>
    <property type="match status" value="1"/>
</dbReference>
<name>A0A2V3UB18_9HYPH</name>
<reference evidence="2 3" key="1">
    <citation type="submission" date="2018-05" db="EMBL/GenBank/DDBJ databases">
        <title>Genomic Encyclopedia of Type Strains, Phase IV (KMG-IV): sequencing the most valuable type-strain genomes for metagenomic binning, comparative biology and taxonomic classification.</title>
        <authorList>
            <person name="Goeker M."/>
        </authorList>
    </citation>
    <scope>NUCLEOTIDE SEQUENCE [LARGE SCALE GENOMIC DNA]</scope>
    <source>
        <strain evidence="2 3">DSM 6462</strain>
    </source>
</reference>
<evidence type="ECO:0008006" key="4">
    <source>
        <dbReference type="Google" id="ProtNLM"/>
    </source>
</evidence>
<dbReference type="Gene3D" id="2.40.50.90">
    <property type="match status" value="1"/>
</dbReference>
<accession>A0A2V3UB18</accession>
<dbReference type="EMBL" id="QJJK01000004">
    <property type="protein sequence ID" value="PXW60068.1"/>
    <property type="molecule type" value="Genomic_DNA"/>
</dbReference>
<feature type="chain" id="PRO_5016117425" description="Nuclease-like protein" evidence="1">
    <location>
        <begin position="26"/>
        <end position="293"/>
    </location>
</feature>
<organism evidence="2 3">
    <name type="scientific">Chelatococcus asaccharovorans</name>
    <dbReference type="NCBI Taxonomy" id="28210"/>
    <lineage>
        <taxon>Bacteria</taxon>
        <taxon>Pseudomonadati</taxon>
        <taxon>Pseudomonadota</taxon>
        <taxon>Alphaproteobacteria</taxon>
        <taxon>Hyphomicrobiales</taxon>
        <taxon>Chelatococcaceae</taxon>
        <taxon>Chelatococcus</taxon>
    </lineage>
</organism>
<dbReference type="RefSeq" id="WP_110374419.1">
    <property type="nucleotide sequence ID" value="NZ_JAHBRY010000001.1"/>
</dbReference>
<evidence type="ECO:0000313" key="2">
    <source>
        <dbReference type="EMBL" id="PXW60068.1"/>
    </source>
</evidence>
<dbReference type="OrthoDB" id="7618306at2"/>
<proteinExistence type="predicted"/>